<accession>A0ABS8L230</accession>
<comment type="caution">
    <text evidence="3">The sequence shown here is derived from an EMBL/GenBank/DDBJ whole genome shotgun (WGS) entry which is preliminary data.</text>
</comment>
<feature type="signal peptide" evidence="2">
    <location>
        <begin position="1"/>
        <end position="27"/>
    </location>
</feature>
<evidence type="ECO:0000313" key="4">
    <source>
        <dbReference type="Proteomes" id="UP001198862"/>
    </source>
</evidence>
<gene>
    <name evidence="3" type="ORF">LJ725_25725</name>
</gene>
<proteinExistence type="predicted"/>
<dbReference type="EMBL" id="JAJISD010000014">
    <property type="protein sequence ID" value="MCC8432389.1"/>
    <property type="molecule type" value="Genomic_DNA"/>
</dbReference>
<evidence type="ECO:0000256" key="1">
    <source>
        <dbReference type="SAM" id="MobiDB-lite"/>
    </source>
</evidence>
<organism evidence="3 4">
    <name type="scientific">Reyranella aquatilis</name>
    <dbReference type="NCBI Taxonomy" id="2035356"/>
    <lineage>
        <taxon>Bacteria</taxon>
        <taxon>Pseudomonadati</taxon>
        <taxon>Pseudomonadota</taxon>
        <taxon>Alphaproteobacteria</taxon>
        <taxon>Hyphomicrobiales</taxon>
        <taxon>Reyranellaceae</taxon>
        <taxon>Reyranella</taxon>
    </lineage>
</organism>
<evidence type="ECO:0000256" key="2">
    <source>
        <dbReference type="SAM" id="SignalP"/>
    </source>
</evidence>
<dbReference type="RefSeq" id="WP_230553809.1">
    <property type="nucleotide sequence ID" value="NZ_JAJISD010000014.1"/>
</dbReference>
<evidence type="ECO:0008006" key="5">
    <source>
        <dbReference type="Google" id="ProtNLM"/>
    </source>
</evidence>
<sequence>MPLARRTFAGVGFAALAPLFTPGAVRAQPAPMERVTGDDGRYSIDLPRGYTTKTSPRPDGGTMLQYSYMWKDAVGQFNVISLAVVDPPPGSTKQIDMREAQRALAARYPNSFLADSRDVRSGPAQGVAFSMTVNSNRGYGPHTIAMRVYAMGGRLYEMLAATRVEDRDDLTVTAFMDSLRILR</sequence>
<keyword evidence="2" id="KW-0732">Signal</keyword>
<reference evidence="3 4" key="1">
    <citation type="submission" date="2021-11" db="EMBL/GenBank/DDBJ databases">
        <authorList>
            <person name="Lee D.-H."/>
            <person name="Kim S.-B."/>
        </authorList>
    </citation>
    <scope>NUCLEOTIDE SEQUENCE [LARGE SCALE GENOMIC DNA]</scope>
    <source>
        <strain evidence="3 4">KCTC 52223</strain>
    </source>
</reference>
<keyword evidence="4" id="KW-1185">Reference proteome</keyword>
<feature type="region of interest" description="Disordered" evidence="1">
    <location>
        <begin position="33"/>
        <end position="57"/>
    </location>
</feature>
<evidence type="ECO:0000313" key="3">
    <source>
        <dbReference type="EMBL" id="MCC8432389.1"/>
    </source>
</evidence>
<name>A0ABS8L230_9HYPH</name>
<feature type="chain" id="PRO_5047174088" description="PsbP C-terminal domain-containing protein" evidence="2">
    <location>
        <begin position="28"/>
        <end position="183"/>
    </location>
</feature>
<protein>
    <recommendedName>
        <fullName evidence="5">PsbP C-terminal domain-containing protein</fullName>
    </recommendedName>
</protein>
<dbReference type="Proteomes" id="UP001198862">
    <property type="component" value="Unassembled WGS sequence"/>
</dbReference>